<keyword evidence="2" id="KW-0812">Transmembrane</keyword>
<evidence type="ECO:0000313" key="3">
    <source>
        <dbReference type="EMBL" id="OCL02533.1"/>
    </source>
</evidence>
<dbReference type="EMBL" id="KV750932">
    <property type="protein sequence ID" value="OCL02533.1"/>
    <property type="molecule type" value="Genomic_DNA"/>
</dbReference>
<keyword evidence="2" id="KW-1133">Transmembrane helix</keyword>
<feature type="compositionally biased region" description="Polar residues" evidence="1">
    <location>
        <begin position="50"/>
        <end position="74"/>
    </location>
</feature>
<evidence type="ECO:0000313" key="4">
    <source>
        <dbReference type="Proteomes" id="UP000250140"/>
    </source>
</evidence>
<evidence type="ECO:0000256" key="1">
    <source>
        <dbReference type="SAM" id="MobiDB-lite"/>
    </source>
</evidence>
<feature type="transmembrane region" description="Helical" evidence="2">
    <location>
        <begin position="221"/>
        <end position="241"/>
    </location>
</feature>
<feature type="transmembrane region" description="Helical" evidence="2">
    <location>
        <begin position="362"/>
        <end position="385"/>
    </location>
</feature>
<sequence>MTKNKEVPQDHDITPVLSEGLISKSSSQPVISANPANVLVQARKEVQPFWTSSSQLAGSLSCRPPTNGTSSQIKLSDPDPSNRGQKDGTIPSIEVKDKPKPDAGGNGKGAMPIEQLDESTKSGVPERADYANNGVSSPVVNFDGSQDQPSSNDKSPPLANTHSIATHTNRLNDAHTNPLEGAQANPSDDAQRHVGKFLSALKATEKFLISPFTQPKDKFQCVAATLAVTMPVAIGVGVATGLHDSNFLSGLVAGTSIITIPTFIVMNPAIASVETTTNTSWLILENRSSSPGPIVGQPSSSDNTTLPAITPPTAAHANSPHDVHANPLDGARHYLDRFLLALNAKRRAFVEPFKRTRSKGQLINVPLAVAVLVTVIVLATVVGFYDHSIASASVVGSFVISLAKFIASIVPVAPTRRAGNILPMYGSSRHH</sequence>
<feature type="compositionally biased region" description="Polar residues" evidence="1">
    <location>
        <begin position="133"/>
        <end position="162"/>
    </location>
</feature>
<feature type="region of interest" description="Disordered" evidence="1">
    <location>
        <begin position="172"/>
        <end position="191"/>
    </location>
</feature>
<feature type="transmembrane region" description="Helical" evidence="2">
    <location>
        <begin position="391"/>
        <end position="413"/>
    </location>
</feature>
<feature type="compositionally biased region" description="Polar residues" evidence="1">
    <location>
        <begin position="292"/>
        <end position="303"/>
    </location>
</feature>
<proteinExistence type="predicted"/>
<feature type="region of interest" description="Disordered" evidence="1">
    <location>
        <begin position="292"/>
        <end position="322"/>
    </location>
</feature>
<keyword evidence="2" id="KW-0472">Membrane</keyword>
<gene>
    <name evidence="3" type="ORF">AOQ84DRAFT_392903</name>
</gene>
<name>A0A8E2EQK6_9PEZI</name>
<reference evidence="3 4" key="1">
    <citation type="journal article" date="2016" name="Nat. Commun.">
        <title>Ectomycorrhizal ecology is imprinted in the genome of the dominant symbiotic fungus Cenococcum geophilum.</title>
        <authorList>
            <consortium name="DOE Joint Genome Institute"/>
            <person name="Peter M."/>
            <person name="Kohler A."/>
            <person name="Ohm R.A."/>
            <person name="Kuo A."/>
            <person name="Krutzmann J."/>
            <person name="Morin E."/>
            <person name="Arend M."/>
            <person name="Barry K.W."/>
            <person name="Binder M."/>
            <person name="Choi C."/>
            <person name="Clum A."/>
            <person name="Copeland A."/>
            <person name="Grisel N."/>
            <person name="Haridas S."/>
            <person name="Kipfer T."/>
            <person name="LaButti K."/>
            <person name="Lindquist E."/>
            <person name="Lipzen A."/>
            <person name="Maire R."/>
            <person name="Meier B."/>
            <person name="Mihaltcheva S."/>
            <person name="Molinier V."/>
            <person name="Murat C."/>
            <person name="Poggeler S."/>
            <person name="Quandt C.A."/>
            <person name="Sperisen C."/>
            <person name="Tritt A."/>
            <person name="Tisserant E."/>
            <person name="Crous P.W."/>
            <person name="Henrissat B."/>
            <person name="Nehls U."/>
            <person name="Egli S."/>
            <person name="Spatafora J.W."/>
            <person name="Grigoriev I.V."/>
            <person name="Martin F.M."/>
        </authorList>
    </citation>
    <scope>NUCLEOTIDE SEQUENCE [LARGE SCALE GENOMIC DNA]</scope>
    <source>
        <strain evidence="3 4">CBS 207.34</strain>
    </source>
</reference>
<accession>A0A8E2EQK6</accession>
<feature type="compositionally biased region" description="Low complexity" evidence="1">
    <location>
        <begin position="304"/>
        <end position="317"/>
    </location>
</feature>
<evidence type="ECO:0000256" key="2">
    <source>
        <dbReference type="SAM" id="Phobius"/>
    </source>
</evidence>
<feature type="compositionally biased region" description="Basic and acidic residues" evidence="1">
    <location>
        <begin position="118"/>
        <end position="129"/>
    </location>
</feature>
<dbReference type="AlphaFoldDB" id="A0A8E2EQK6"/>
<feature type="region of interest" description="Disordered" evidence="1">
    <location>
        <begin position="50"/>
        <end position="162"/>
    </location>
</feature>
<keyword evidence="4" id="KW-1185">Reference proteome</keyword>
<dbReference type="Proteomes" id="UP000250140">
    <property type="component" value="Unassembled WGS sequence"/>
</dbReference>
<organism evidence="3 4">
    <name type="scientific">Glonium stellatum</name>
    <dbReference type="NCBI Taxonomy" id="574774"/>
    <lineage>
        <taxon>Eukaryota</taxon>
        <taxon>Fungi</taxon>
        <taxon>Dikarya</taxon>
        <taxon>Ascomycota</taxon>
        <taxon>Pezizomycotina</taxon>
        <taxon>Dothideomycetes</taxon>
        <taxon>Pleosporomycetidae</taxon>
        <taxon>Gloniales</taxon>
        <taxon>Gloniaceae</taxon>
        <taxon>Glonium</taxon>
    </lineage>
</organism>
<feature type="transmembrane region" description="Helical" evidence="2">
    <location>
        <begin position="247"/>
        <end position="266"/>
    </location>
</feature>
<protein>
    <submittedName>
        <fullName evidence="3">Uncharacterized protein</fullName>
    </submittedName>
</protein>